<proteinExistence type="predicted"/>
<sequence length="81" mass="9547">MDIQLMPEVKRIINYNNEINIGFELNILLDKDNYYNIKPAINFLKTKINVNYSNEIMGGYNLITKRISRVKSIFVCKFLSQ</sequence>
<dbReference type="EMBL" id="JADPIE010000002">
    <property type="protein sequence ID" value="MBF8436062.1"/>
    <property type="molecule type" value="Genomic_DNA"/>
</dbReference>
<organism evidence="1 2">
    <name type="scientific">Halonatronomonas betaini</name>
    <dbReference type="NCBI Taxonomy" id="2778430"/>
    <lineage>
        <taxon>Bacteria</taxon>
        <taxon>Bacillati</taxon>
        <taxon>Bacillota</taxon>
        <taxon>Clostridia</taxon>
        <taxon>Halanaerobiales</taxon>
        <taxon>Halarsenatibacteraceae</taxon>
        <taxon>Halonatronomonas</taxon>
    </lineage>
</organism>
<gene>
    <name evidence="1" type="ORF">I0Q91_03140</name>
</gene>
<accession>A0A931F9L8</accession>
<name>A0A931F9L8_9FIRM</name>
<dbReference type="Proteomes" id="UP000621436">
    <property type="component" value="Unassembled WGS sequence"/>
</dbReference>
<dbReference type="AlphaFoldDB" id="A0A931F9L8"/>
<evidence type="ECO:0000313" key="2">
    <source>
        <dbReference type="Proteomes" id="UP000621436"/>
    </source>
</evidence>
<dbReference type="RefSeq" id="WP_270452824.1">
    <property type="nucleotide sequence ID" value="NZ_JADPIE010000002.1"/>
</dbReference>
<evidence type="ECO:0000313" key="1">
    <source>
        <dbReference type="EMBL" id="MBF8436062.1"/>
    </source>
</evidence>
<reference evidence="1" key="1">
    <citation type="submission" date="2020-11" db="EMBL/GenBank/DDBJ databases">
        <title>Halonatronomonas betainensis gen. nov., sp. nov. a novel haloalkaliphilic representative of the family Halanaerobiacae capable of betaine degradation.</title>
        <authorList>
            <person name="Boltyanskaya Y."/>
            <person name="Kevbrin V."/>
            <person name="Detkova E."/>
            <person name="Grouzdev D.S."/>
            <person name="Koziaeva V."/>
            <person name="Zhilina T."/>
        </authorList>
    </citation>
    <scope>NUCLEOTIDE SEQUENCE</scope>
    <source>
        <strain evidence="1">Z-7014</strain>
    </source>
</reference>
<comment type="caution">
    <text evidence="1">The sequence shown here is derived from an EMBL/GenBank/DDBJ whole genome shotgun (WGS) entry which is preliminary data.</text>
</comment>
<keyword evidence="2" id="KW-1185">Reference proteome</keyword>
<protein>
    <submittedName>
        <fullName evidence="1">Uncharacterized protein</fullName>
    </submittedName>
</protein>